<name>A0ABW1TFM6_9LACO</name>
<dbReference type="GO" id="GO:0016787">
    <property type="term" value="F:hydrolase activity"/>
    <property type="evidence" value="ECO:0007669"/>
    <property type="project" value="UniProtKB-KW"/>
</dbReference>
<dbReference type="Pfam" id="PF02129">
    <property type="entry name" value="Peptidase_S15"/>
    <property type="match status" value="1"/>
</dbReference>
<comment type="caution">
    <text evidence="2">The sequence shown here is derived from an EMBL/GenBank/DDBJ whole genome shotgun (WGS) entry which is preliminary data.</text>
</comment>
<dbReference type="PANTHER" id="PTHR47751:SF1">
    <property type="entry name" value="SUPERFAMILY HYDROLASE, PUTATIVE (AFU_ORTHOLOGUE AFUA_2G16580)-RELATED"/>
    <property type="match status" value="1"/>
</dbReference>
<proteinExistence type="predicted"/>
<protein>
    <submittedName>
        <fullName evidence="2">Alpha/beta hydrolase</fullName>
    </submittedName>
</protein>
<feature type="domain" description="Xaa-Pro dipeptidyl-peptidase-like" evidence="1">
    <location>
        <begin position="2"/>
        <end position="129"/>
    </location>
</feature>
<evidence type="ECO:0000313" key="3">
    <source>
        <dbReference type="Proteomes" id="UP001596283"/>
    </source>
</evidence>
<dbReference type="Gene3D" id="1.10.10.800">
    <property type="match status" value="1"/>
</dbReference>
<reference evidence="3" key="1">
    <citation type="journal article" date="2019" name="Int. J. Syst. Evol. Microbiol.">
        <title>The Global Catalogue of Microorganisms (GCM) 10K type strain sequencing project: providing services to taxonomists for standard genome sequencing and annotation.</title>
        <authorList>
            <consortium name="The Broad Institute Genomics Platform"/>
            <consortium name="The Broad Institute Genome Sequencing Center for Infectious Disease"/>
            <person name="Wu L."/>
            <person name="Ma J."/>
        </authorList>
    </citation>
    <scope>NUCLEOTIDE SEQUENCE [LARGE SCALE GENOMIC DNA]</scope>
    <source>
        <strain evidence="3">CCM 8908</strain>
    </source>
</reference>
<gene>
    <name evidence="2" type="ORF">ACFP1C_03750</name>
</gene>
<dbReference type="InterPro" id="IPR000383">
    <property type="entry name" value="Xaa-Pro-like_dom"/>
</dbReference>
<organism evidence="2 3">
    <name type="scientific">Levilactobacillus fujinensis</name>
    <dbReference type="NCBI Taxonomy" id="2486024"/>
    <lineage>
        <taxon>Bacteria</taxon>
        <taxon>Bacillati</taxon>
        <taxon>Bacillota</taxon>
        <taxon>Bacilli</taxon>
        <taxon>Lactobacillales</taxon>
        <taxon>Lactobacillaceae</taxon>
        <taxon>Levilactobacillus</taxon>
    </lineage>
</organism>
<dbReference type="RefSeq" id="WP_225421782.1">
    <property type="nucleotide sequence ID" value="NZ_JBHSSI010000025.1"/>
</dbReference>
<dbReference type="Gene3D" id="3.40.50.1820">
    <property type="entry name" value="alpha/beta hydrolase"/>
    <property type="match status" value="1"/>
</dbReference>
<sequence length="264" mass="29017">MVYTPANMPADAKLPALVVQGPMGATKEQTQSLYAQLMATRGYLTLVYDYSYIGASQGQPRGTEDPAIKASDIHSAISFLATYPNVDADRLGAIGICGSGVYLPLAALNENRLKAIAVVNPFTIIDTVETAPKEEILKEKALYTSTGKAIRLDLIEPGSEGAEYYFDHKRGAAVNRVEFVSWSQLDWQQFHPTEIVKDLHLPFLMICGENAFTRPGAEVMFKNAASTDKQLVIIPKARHFDLYDGHDYVPSAIENIDTFLSARL</sequence>
<evidence type="ECO:0000259" key="1">
    <source>
        <dbReference type="Pfam" id="PF02129"/>
    </source>
</evidence>
<dbReference type="SUPFAM" id="SSF53474">
    <property type="entry name" value="alpha/beta-Hydrolases"/>
    <property type="match status" value="1"/>
</dbReference>
<dbReference type="InterPro" id="IPR029058">
    <property type="entry name" value="AB_hydrolase_fold"/>
</dbReference>
<dbReference type="InterPro" id="IPR051411">
    <property type="entry name" value="Polyketide_trans_af380"/>
</dbReference>
<keyword evidence="3" id="KW-1185">Reference proteome</keyword>
<dbReference type="EMBL" id="JBHSSI010000025">
    <property type="protein sequence ID" value="MFC6260050.1"/>
    <property type="molecule type" value="Genomic_DNA"/>
</dbReference>
<dbReference type="PANTHER" id="PTHR47751">
    <property type="entry name" value="SUPERFAMILY HYDROLASE, PUTATIVE (AFU_ORTHOLOGUE AFUA_2G16580)-RELATED"/>
    <property type="match status" value="1"/>
</dbReference>
<keyword evidence="2" id="KW-0378">Hydrolase</keyword>
<evidence type="ECO:0000313" key="2">
    <source>
        <dbReference type="EMBL" id="MFC6260050.1"/>
    </source>
</evidence>
<dbReference type="Proteomes" id="UP001596283">
    <property type="component" value="Unassembled WGS sequence"/>
</dbReference>
<accession>A0ABW1TFM6</accession>